<keyword evidence="2" id="KW-1185">Reference proteome</keyword>
<sequence>MVRSAPPACSTSNLIYGVTRGRHRRLRGLCDVYELRKDLGRLIGAAGLFCCLACRVTISGRRRVIDAPDKPIQ</sequence>
<organism evidence="1 2">
    <name type="scientific">Portunus trituberculatus</name>
    <name type="common">Swimming crab</name>
    <name type="synonym">Neptunus trituberculatus</name>
    <dbReference type="NCBI Taxonomy" id="210409"/>
    <lineage>
        <taxon>Eukaryota</taxon>
        <taxon>Metazoa</taxon>
        <taxon>Ecdysozoa</taxon>
        <taxon>Arthropoda</taxon>
        <taxon>Crustacea</taxon>
        <taxon>Multicrustacea</taxon>
        <taxon>Malacostraca</taxon>
        <taxon>Eumalacostraca</taxon>
        <taxon>Eucarida</taxon>
        <taxon>Decapoda</taxon>
        <taxon>Pleocyemata</taxon>
        <taxon>Brachyura</taxon>
        <taxon>Eubrachyura</taxon>
        <taxon>Portunoidea</taxon>
        <taxon>Portunidae</taxon>
        <taxon>Portuninae</taxon>
        <taxon>Portunus</taxon>
    </lineage>
</organism>
<dbReference type="EMBL" id="VSRR010051183">
    <property type="protein sequence ID" value="MPC79447.1"/>
    <property type="molecule type" value="Genomic_DNA"/>
</dbReference>
<proteinExistence type="predicted"/>
<dbReference type="Proteomes" id="UP000324222">
    <property type="component" value="Unassembled WGS sequence"/>
</dbReference>
<evidence type="ECO:0000313" key="2">
    <source>
        <dbReference type="Proteomes" id="UP000324222"/>
    </source>
</evidence>
<protein>
    <submittedName>
        <fullName evidence="1">Uncharacterized protein</fullName>
    </submittedName>
</protein>
<name>A0A5B7ID37_PORTR</name>
<dbReference type="AlphaFoldDB" id="A0A5B7ID37"/>
<reference evidence="1 2" key="1">
    <citation type="submission" date="2019-05" db="EMBL/GenBank/DDBJ databases">
        <title>Another draft genome of Portunus trituberculatus and its Hox gene families provides insights of decapod evolution.</title>
        <authorList>
            <person name="Jeong J.-H."/>
            <person name="Song I."/>
            <person name="Kim S."/>
            <person name="Choi T."/>
            <person name="Kim D."/>
            <person name="Ryu S."/>
            <person name="Kim W."/>
        </authorList>
    </citation>
    <scope>NUCLEOTIDE SEQUENCE [LARGE SCALE GENOMIC DNA]</scope>
    <source>
        <tissue evidence="1">Muscle</tissue>
    </source>
</reference>
<evidence type="ECO:0000313" key="1">
    <source>
        <dbReference type="EMBL" id="MPC79447.1"/>
    </source>
</evidence>
<comment type="caution">
    <text evidence="1">The sequence shown here is derived from an EMBL/GenBank/DDBJ whole genome shotgun (WGS) entry which is preliminary data.</text>
</comment>
<accession>A0A5B7ID37</accession>
<gene>
    <name evidence="1" type="ORF">E2C01_073975</name>
</gene>